<comment type="caution">
    <text evidence="1">The sequence shown here is derived from an EMBL/GenBank/DDBJ whole genome shotgun (WGS) entry which is preliminary data.</text>
</comment>
<dbReference type="SUPFAM" id="SSF53271">
    <property type="entry name" value="PRTase-like"/>
    <property type="match status" value="1"/>
</dbReference>
<dbReference type="AlphaFoldDB" id="A0A1F7H259"/>
<organism evidence="1 2">
    <name type="scientific">Candidatus Roizmanbacteria bacterium RIFCSPHIGHO2_02_FULL_38_11</name>
    <dbReference type="NCBI Taxonomy" id="1802039"/>
    <lineage>
        <taxon>Bacteria</taxon>
        <taxon>Candidatus Roizmaniibacteriota</taxon>
    </lineage>
</organism>
<dbReference type="EMBL" id="MFZO01000013">
    <property type="protein sequence ID" value="OGK25301.1"/>
    <property type="molecule type" value="Genomic_DNA"/>
</dbReference>
<protein>
    <submittedName>
        <fullName evidence="1">Uncharacterized protein</fullName>
    </submittedName>
</protein>
<name>A0A1F7H259_9BACT</name>
<dbReference type="Proteomes" id="UP000177913">
    <property type="component" value="Unassembled WGS sequence"/>
</dbReference>
<reference evidence="1 2" key="1">
    <citation type="journal article" date="2016" name="Nat. Commun.">
        <title>Thousands of microbial genomes shed light on interconnected biogeochemical processes in an aquifer system.</title>
        <authorList>
            <person name="Anantharaman K."/>
            <person name="Brown C.T."/>
            <person name="Hug L.A."/>
            <person name="Sharon I."/>
            <person name="Castelle C.J."/>
            <person name="Probst A.J."/>
            <person name="Thomas B.C."/>
            <person name="Singh A."/>
            <person name="Wilkins M.J."/>
            <person name="Karaoz U."/>
            <person name="Brodie E.L."/>
            <person name="Williams K.H."/>
            <person name="Hubbard S.S."/>
            <person name="Banfield J.F."/>
        </authorList>
    </citation>
    <scope>NUCLEOTIDE SEQUENCE [LARGE SCALE GENOMIC DNA]</scope>
</reference>
<evidence type="ECO:0000313" key="1">
    <source>
        <dbReference type="EMBL" id="OGK25301.1"/>
    </source>
</evidence>
<sequence length="287" mass="33181">MPQSLEELRSSEHRQGLLNRQLGFALMFYEISEPDTDHTRRLHRAITQQMAFNAVDLALPHVVDTIRDGGLKRIALDTPLRGALAIITQQTVEHLRERLRVFNLGDMPILLWAQGVKRHPQEDYAEMYFRSGYDEQDIDDVYAIIADWGTATGLTNEKAAQDLYERGLPHENIMSLSMTLATKGEERLIRSCPGIHIEAATRAGLNEVDYVDRIAHAQDGQFVSVTPKDWGAKMWGMENPDNSRRNRLEELKIFMRTFATTYRGFVSRDQLRQLYQYYYNKYVRAQD</sequence>
<gene>
    <name evidence="1" type="ORF">A3C25_00585</name>
</gene>
<evidence type="ECO:0000313" key="2">
    <source>
        <dbReference type="Proteomes" id="UP000177913"/>
    </source>
</evidence>
<dbReference type="Gene3D" id="3.40.50.2020">
    <property type="match status" value="1"/>
</dbReference>
<proteinExistence type="predicted"/>
<accession>A0A1F7H259</accession>
<dbReference type="InterPro" id="IPR029057">
    <property type="entry name" value="PRTase-like"/>
</dbReference>